<protein>
    <submittedName>
        <fullName evidence="1">Putative motility protein</fullName>
    </submittedName>
</protein>
<dbReference type="InterPro" id="IPR025906">
    <property type="entry name" value="YjfB_motility"/>
</dbReference>
<evidence type="ECO:0000313" key="1">
    <source>
        <dbReference type="EMBL" id="ASN04089.1"/>
    </source>
</evidence>
<dbReference type="AlphaFoldDB" id="A0A221M8X9"/>
<evidence type="ECO:0000313" key="2">
    <source>
        <dbReference type="Proteomes" id="UP000204391"/>
    </source>
</evidence>
<dbReference type="EMBL" id="CP022437">
    <property type="protein sequence ID" value="ASN04089.1"/>
    <property type="molecule type" value="Genomic_DNA"/>
</dbReference>
<proteinExistence type="predicted"/>
<reference evidence="1 2" key="1">
    <citation type="journal article" date="2003" name="Int. J. Syst. Evol. Microbiol.">
        <title>Virgibacillus carmonensis sp. nov., Virgibacillus necropolis sp. nov. and Virgibacillus picturae sp. nov., three novel species isolated from deteriorated mural paintings, transfer of the species of the genus salibacillus to Virgibacillus, as Virgibacillus marismortui comb. nov. and Virgibacillus salexigens comb. nov., and emended description of the genus Virgibacillus.</title>
        <authorList>
            <person name="Heyrman J."/>
            <person name="Logan N.A."/>
            <person name="Busse H.J."/>
            <person name="Balcaen A."/>
            <person name="Lebbe L."/>
            <person name="Rodriguez-Diaz M."/>
            <person name="Swings J."/>
            <person name="De Vos P."/>
        </authorList>
    </citation>
    <scope>NUCLEOTIDE SEQUENCE [LARGE SCALE GENOMIC DNA]</scope>
    <source>
        <strain evidence="1 2">LMG 19488</strain>
    </source>
</reference>
<accession>A0A221M8X9</accession>
<organism evidence="1 2">
    <name type="scientific">Virgibacillus necropolis</name>
    <dbReference type="NCBI Taxonomy" id="163877"/>
    <lineage>
        <taxon>Bacteria</taxon>
        <taxon>Bacillati</taxon>
        <taxon>Bacillota</taxon>
        <taxon>Bacilli</taxon>
        <taxon>Bacillales</taxon>
        <taxon>Bacillaceae</taxon>
        <taxon>Virgibacillus</taxon>
    </lineage>
</organism>
<dbReference type="KEGG" id="vne:CFK40_03265"/>
<dbReference type="Pfam" id="PF14070">
    <property type="entry name" value="YjfB_motility"/>
    <property type="match status" value="1"/>
</dbReference>
<gene>
    <name evidence="1" type="ORF">CFK40_03265</name>
</gene>
<dbReference type="RefSeq" id="WP_089530659.1">
    <property type="nucleotide sequence ID" value="NZ_CP022437.1"/>
</dbReference>
<sequence length="62" mass="6585">MDIAALSVVMANQQVQASAGLTIMNKSMGVMEQQSEQLLDMLKTSSVQAPHPSLGKVIDIQA</sequence>
<name>A0A221M8X9_9BACI</name>
<dbReference type="OrthoDB" id="1924973at2"/>
<keyword evidence="2" id="KW-1185">Reference proteome</keyword>
<dbReference type="Proteomes" id="UP000204391">
    <property type="component" value="Chromosome"/>
</dbReference>